<reference evidence="1" key="2">
    <citation type="submission" date="2017-06" db="EMBL/GenBank/DDBJ databases">
        <title>WGS assembly of Brachypodium distachyon.</title>
        <authorList>
            <consortium name="The International Brachypodium Initiative"/>
            <person name="Lucas S."/>
            <person name="Harmon-Smith M."/>
            <person name="Lail K."/>
            <person name="Tice H."/>
            <person name="Grimwood J."/>
            <person name="Bruce D."/>
            <person name="Barry K."/>
            <person name="Shu S."/>
            <person name="Lindquist E."/>
            <person name="Wang M."/>
            <person name="Pitluck S."/>
            <person name="Vogel J.P."/>
            <person name="Garvin D.F."/>
            <person name="Mockler T.C."/>
            <person name="Schmutz J."/>
            <person name="Rokhsar D."/>
            <person name="Bevan M.W."/>
        </authorList>
    </citation>
    <scope>NUCLEOTIDE SEQUENCE</scope>
    <source>
        <strain evidence="1">Bd21</strain>
    </source>
</reference>
<reference evidence="1 2" key="1">
    <citation type="journal article" date="2010" name="Nature">
        <title>Genome sequencing and analysis of the model grass Brachypodium distachyon.</title>
        <authorList>
            <consortium name="International Brachypodium Initiative"/>
        </authorList>
    </citation>
    <scope>NUCLEOTIDE SEQUENCE [LARGE SCALE GENOMIC DNA]</scope>
    <source>
        <strain evidence="1 2">Bd21</strain>
    </source>
</reference>
<dbReference type="PANTHER" id="PTHR35161:SF15">
    <property type="entry name" value="OS07G0690800 PROTEIN"/>
    <property type="match status" value="1"/>
</dbReference>
<dbReference type="EnsemblPlants" id="KQK07591">
    <property type="protein sequence ID" value="KQK07591"/>
    <property type="gene ID" value="BRADI_2g36451v3"/>
</dbReference>
<dbReference type="EMBL" id="CM000881">
    <property type="protein sequence ID" value="KQK07591.1"/>
    <property type="molecule type" value="Genomic_DNA"/>
</dbReference>
<evidence type="ECO:0000313" key="3">
    <source>
        <dbReference type="Proteomes" id="UP000008810"/>
    </source>
</evidence>
<dbReference type="InParanoid" id="A0A0Q3G8A4"/>
<dbReference type="OrthoDB" id="693398at2759"/>
<gene>
    <name evidence="1" type="ORF">BRADI_2g36451v3</name>
</gene>
<organism evidence="1">
    <name type="scientific">Brachypodium distachyon</name>
    <name type="common">Purple false brome</name>
    <name type="synonym">Trachynia distachya</name>
    <dbReference type="NCBI Taxonomy" id="15368"/>
    <lineage>
        <taxon>Eukaryota</taxon>
        <taxon>Viridiplantae</taxon>
        <taxon>Streptophyta</taxon>
        <taxon>Embryophyta</taxon>
        <taxon>Tracheophyta</taxon>
        <taxon>Spermatophyta</taxon>
        <taxon>Magnoliopsida</taxon>
        <taxon>Liliopsida</taxon>
        <taxon>Poales</taxon>
        <taxon>Poaceae</taxon>
        <taxon>BOP clade</taxon>
        <taxon>Pooideae</taxon>
        <taxon>Stipodae</taxon>
        <taxon>Brachypodieae</taxon>
        <taxon>Brachypodium</taxon>
    </lineage>
</organism>
<reference evidence="2" key="3">
    <citation type="submission" date="2018-08" db="UniProtKB">
        <authorList>
            <consortium name="EnsemblPlants"/>
        </authorList>
    </citation>
    <scope>IDENTIFICATION</scope>
    <source>
        <strain evidence="2">cv. Bd21</strain>
    </source>
</reference>
<dbReference type="PANTHER" id="PTHR35161">
    <property type="entry name" value="OS02G0303100 PROTEIN"/>
    <property type="match status" value="1"/>
</dbReference>
<evidence type="ECO:0008006" key="4">
    <source>
        <dbReference type="Google" id="ProtNLM"/>
    </source>
</evidence>
<keyword evidence="3" id="KW-1185">Reference proteome</keyword>
<sequence length="210" mass="24083">MHCAYESEEVECLYDYSLRFRLHELTQVPGCSLTLKLAKLTTKVVILRCYSQLAKLHEDGFSLGGCFTLRNFMIFADDTIKVTNLADGAILSFSDSNGDLDYWQFVKMVQDEVFLKQAVPDDLHEWLRIVSRGIKACHRNLLANHIHLMEAFQGYGTFVSMYQQFRTIEGSDGWADLLNSLGHYFFVRNQRGGGLSPPEFHNSKRSFTYS</sequence>
<protein>
    <recommendedName>
        <fullName evidence="4">Protein kinase domain-containing protein</fullName>
    </recommendedName>
</protein>
<dbReference type="AlphaFoldDB" id="A0A0Q3G8A4"/>
<name>A0A0Q3G8A4_BRADI</name>
<dbReference type="Proteomes" id="UP000008810">
    <property type="component" value="Chromosome 2"/>
</dbReference>
<dbReference type="Gramene" id="KQK07591">
    <property type="protein sequence ID" value="KQK07591"/>
    <property type="gene ID" value="BRADI_2g36451v3"/>
</dbReference>
<evidence type="ECO:0000313" key="1">
    <source>
        <dbReference type="EMBL" id="KQK07591.1"/>
    </source>
</evidence>
<evidence type="ECO:0000313" key="2">
    <source>
        <dbReference type="EnsemblPlants" id="KQK07591"/>
    </source>
</evidence>
<proteinExistence type="predicted"/>
<accession>A0A0Q3G8A4</accession>